<gene>
    <name evidence="1" type="ORF">UFOPK3773_01931</name>
</gene>
<protein>
    <submittedName>
        <fullName evidence="1">Unannotated protein</fullName>
    </submittedName>
</protein>
<organism evidence="1">
    <name type="scientific">freshwater metagenome</name>
    <dbReference type="NCBI Taxonomy" id="449393"/>
    <lineage>
        <taxon>unclassified sequences</taxon>
        <taxon>metagenomes</taxon>
        <taxon>ecological metagenomes</taxon>
    </lineage>
</organism>
<dbReference type="Gene3D" id="2.60.120.620">
    <property type="entry name" value="q2cbj1_9rhob like domain"/>
    <property type="match status" value="1"/>
</dbReference>
<proteinExistence type="predicted"/>
<name>A0A6J7KVU6_9ZZZZ</name>
<dbReference type="SUPFAM" id="SSF51197">
    <property type="entry name" value="Clavaminate synthase-like"/>
    <property type="match status" value="1"/>
</dbReference>
<sequence length="337" mass="36363">MLSMRRSLIAGRRVATDVVTWRPGRTTSEDTYLAARVLHRHTGGASSRLALSAIRAAYERGGVSPGAGDLDPAWRSVLAGIEVDGVSHAPPILDDEAVARVVAFASTAPAVLRSTSGESRRGTFADRDGSTASVGLVERFVLDQPDIQSIVANAAIRALAAARFRATPLLHPPILYWSCAGAQVTDDERVRGARQFHWDYDGLAGLRVHLYLTDVDEGAAPMSYIAGSHRAGGLRSKALRAADLGMTDAELWASYSRSDLRTMTGPAGTTFVSDSRGMHSGTDAVTADRLFLVMPMQATGFAGYQLRPREVRPRDPDLALALREGRPELLFFRERAH</sequence>
<reference evidence="1" key="1">
    <citation type="submission" date="2020-05" db="EMBL/GenBank/DDBJ databases">
        <authorList>
            <person name="Chiriac C."/>
            <person name="Salcher M."/>
            <person name="Ghai R."/>
            <person name="Kavagutti S V."/>
        </authorList>
    </citation>
    <scope>NUCLEOTIDE SEQUENCE</scope>
</reference>
<accession>A0A6J7KVU6</accession>
<dbReference type="EMBL" id="CAFBNF010000277">
    <property type="protein sequence ID" value="CAB4960036.1"/>
    <property type="molecule type" value="Genomic_DNA"/>
</dbReference>
<dbReference type="AlphaFoldDB" id="A0A6J7KVU6"/>
<evidence type="ECO:0000313" key="1">
    <source>
        <dbReference type="EMBL" id="CAB4960036.1"/>
    </source>
</evidence>